<dbReference type="PANTHER" id="PTHR34136:SF1">
    <property type="entry name" value="UDP-N-ACETYL-D-MANNOSAMINURONIC ACID TRANSFERASE"/>
    <property type="match status" value="1"/>
</dbReference>
<keyword evidence="2" id="KW-0808">Transferase</keyword>
<dbReference type="PANTHER" id="PTHR34136">
    <property type="match status" value="1"/>
</dbReference>
<keyword evidence="4" id="KW-1185">Reference proteome</keyword>
<dbReference type="CDD" id="cd06533">
    <property type="entry name" value="Glyco_transf_WecG_TagA"/>
    <property type="match status" value="1"/>
</dbReference>
<evidence type="ECO:0000256" key="2">
    <source>
        <dbReference type="ARBA" id="ARBA00022679"/>
    </source>
</evidence>
<gene>
    <name evidence="3" type="ORF">K2F26_13805</name>
</gene>
<dbReference type="EMBL" id="CP080598">
    <property type="protein sequence ID" value="QYX30041.1"/>
    <property type="molecule type" value="Genomic_DNA"/>
</dbReference>
<name>A0ABX8WUE9_9CYAN</name>
<reference evidence="3 4" key="1">
    <citation type="journal article" date="2022" name="J. Am. Chem. Soc.">
        <title>Biosynthesis of Guanitoxin Enables Global Environmental Detection in Freshwater Cyanobacteria.</title>
        <authorList>
            <person name="Lima S.T."/>
            <person name="Fallon T.R."/>
            <person name="Cordoza J.L."/>
            <person name="Chekan J.R."/>
            <person name="Delbaje E."/>
            <person name="Hopiavuori A.R."/>
            <person name="Alvarenga D.O."/>
            <person name="Wood S.M."/>
            <person name="Luhavaya H."/>
            <person name="Baumgartner J.T."/>
            <person name="Dorr F.A."/>
            <person name="Etchegaray A."/>
            <person name="Pinto E."/>
            <person name="McKinnie S.M.K."/>
            <person name="Fiore M.F."/>
            <person name="Moore B.S."/>
        </authorList>
    </citation>
    <scope>NUCLEOTIDE SEQUENCE [LARGE SCALE GENOMIC DNA]</scope>
    <source>
        <strain evidence="3 4">ITEP-024</strain>
    </source>
</reference>
<keyword evidence="1" id="KW-0328">Glycosyltransferase</keyword>
<sequence length="254" mass="29150">MYKVSTKFSVLGLPVHVMTNYPGWLLECLQEGRGTQVVTLNSEMTMQAERNRSLAEVIQNADLVIPDGSGVVLYLQYLLRQKVKRCPGIELAEKLLQEIGQQKTDTKIFFYGGATGVAATAAEFWQQQIPDLNIVGTHSGYHSPEEEEILQQTLTQLQPQVIFVGLGVPRQELWIAKNRHFCPHAIWIGVGGSFDIWSGRKSRAPRWLTNNNLEWLYRLYQEPWRWRRMLALPEFVFKALFYRLTHSSIHSAGY</sequence>
<dbReference type="InterPro" id="IPR004629">
    <property type="entry name" value="WecG_TagA_CpsF"/>
</dbReference>
<dbReference type="Pfam" id="PF03808">
    <property type="entry name" value="Glyco_tran_WecG"/>
    <property type="match status" value="1"/>
</dbReference>
<organism evidence="3 4">
    <name type="scientific">Sphaerospermopsis torques-reginae ITEP-024</name>
    <dbReference type="NCBI Taxonomy" id="984208"/>
    <lineage>
        <taxon>Bacteria</taxon>
        <taxon>Bacillati</taxon>
        <taxon>Cyanobacteriota</taxon>
        <taxon>Cyanophyceae</taxon>
        <taxon>Nostocales</taxon>
        <taxon>Aphanizomenonaceae</taxon>
        <taxon>Sphaerospermopsis</taxon>
        <taxon>Sphaerospermopsis torques-reginae</taxon>
    </lineage>
</organism>
<proteinExistence type="predicted"/>
<dbReference type="Proteomes" id="UP000826540">
    <property type="component" value="Chromosome"/>
</dbReference>
<evidence type="ECO:0000313" key="3">
    <source>
        <dbReference type="EMBL" id="QYX30041.1"/>
    </source>
</evidence>
<accession>A0ABX8WUE9</accession>
<protein>
    <submittedName>
        <fullName evidence="3">WecB/TagA/CpsF family glycosyltransferase</fullName>
    </submittedName>
</protein>
<evidence type="ECO:0000313" key="4">
    <source>
        <dbReference type="Proteomes" id="UP000826540"/>
    </source>
</evidence>
<dbReference type="NCBIfam" id="TIGR00696">
    <property type="entry name" value="wecG_tagA_cpsF"/>
    <property type="match status" value="1"/>
</dbReference>
<evidence type="ECO:0000256" key="1">
    <source>
        <dbReference type="ARBA" id="ARBA00022676"/>
    </source>
</evidence>
<dbReference type="RefSeq" id="WP_220608290.1">
    <property type="nucleotide sequence ID" value="NZ_CP080598.1"/>
</dbReference>